<name>A0A4R6U3Q5_9BACI</name>
<dbReference type="Proteomes" id="UP000295632">
    <property type="component" value="Unassembled WGS sequence"/>
</dbReference>
<dbReference type="InterPro" id="IPR051465">
    <property type="entry name" value="Cell_Envelope_Struct_Comp"/>
</dbReference>
<accession>A0A4R6U3Q5</accession>
<comment type="caution">
    <text evidence="3">The sequence shown here is derived from an EMBL/GenBank/DDBJ whole genome shotgun (WGS) entry which is preliminary data.</text>
</comment>
<dbReference type="InterPro" id="IPR001119">
    <property type="entry name" value="SLH_dom"/>
</dbReference>
<organism evidence="3 4">
    <name type="scientific">Aureibacillus halotolerans</name>
    <dbReference type="NCBI Taxonomy" id="1508390"/>
    <lineage>
        <taxon>Bacteria</taxon>
        <taxon>Bacillati</taxon>
        <taxon>Bacillota</taxon>
        <taxon>Bacilli</taxon>
        <taxon>Bacillales</taxon>
        <taxon>Bacillaceae</taxon>
        <taxon>Aureibacillus</taxon>
    </lineage>
</organism>
<feature type="domain" description="SLH" evidence="2">
    <location>
        <begin position="176"/>
        <end position="241"/>
    </location>
</feature>
<gene>
    <name evidence="3" type="ORF">EV213_1081</name>
</gene>
<evidence type="ECO:0000256" key="1">
    <source>
        <dbReference type="ARBA" id="ARBA00022729"/>
    </source>
</evidence>
<dbReference type="PANTHER" id="PTHR43308">
    <property type="entry name" value="OUTER MEMBRANE PROTEIN ALPHA-RELATED"/>
    <property type="match status" value="1"/>
</dbReference>
<feature type="domain" description="SLH" evidence="2">
    <location>
        <begin position="52"/>
        <end position="115"/>
    </location>
</feature>
<keyword evidence="4" id="KW-1185">Reference proteome</keyword>
<dbReference type="Pfam" id="PF00395">
    <property type="entry name" value="SLH"/>
    <property type="match status" value="3"/>
</dbReference>
<sequence>VCRNYHYTGFGEVLYFLCGFTLRAVWVRSYEMDSSVFLITVIAIATTIVKAEAKVFSDVSNSHWANSSIQNAVGQGILKGYGNGTFGPDRDITRAEFVTILTRMIDAESNSSSYSDVQGHWAEDAIASAKASGIVGHASTFRPNASLSRKTMAVWVAKALGVENSSYNQAFADSKTALLPFTDHKQFKGADQQGAAVAFGTGIMKGFPDDSFKPGETTTRAEVASVIQRFQNVVKKSPDSFDDLNELIEVSITGTNIITRVPEASIIGGEFEEVRGKEITLKNNIGVDRVLMNIFLTDDSIYRKMFLDIELEGTLPIAIYKNHFTTVSVDDEWSYELSYGNALGFSGFLVGGSRIDENLADQFNYKTRPLDISNFYKKSKQNTFWTINYLRDGGRYSITTDNGSEFEIAL</sequence>
<feature type="domain" description="SLH" evidence="2">
    <location>
        <begin position="116"/>
        <end position="170"/>
    </location>
</feature>
<evidence type="ECO:0000259" key="2">
    <source>
        <dbReference type="PROSITE" id="PS51272"/>
    </source>
</evidence>
<dbReference type="PANTHER" id="PTHR43308:SF5">
    <property type="entry name" value="S-LAYER PROTEIN _ PEPTIDOGLYCAN ENDO-BETA-N-ACETYLGLUCOSAMINIDASE"/>
    <property type="match status" value="1"/>
</dbReference>
<dbReference type="RefSeq" id="WP_208112744.1">
    <property type="nucleotide sequence ID" value="NZ_SNYJ01000008.1"/>
</dbReference>
<proteinExistence type="predicted"/>
<feature type="non-terminal residue" evidence="3">
    <location>
        <position position="1"/>
    </location>
</feature>
<evidence type="ECO:0000313" key="3">
    <source>
        <dbReference type="EMBL" id="TDQ39055.1"/>
    </source>
</evidence>
<dbReference type="AlphaFoldDB" id="A0A4R6U3Q5"/>
<evidence type="ECO:0000313" key="4">
    <source>
        <dbReference type="Proteomes" id="UP000295632"/>
    </source>
</evidence>
<reference evidence="3 4" key="1">
    <citation type="submission" date="2019-03" db="EMBL/GenBank/DDBJ databases">
        <title>Genomic Encyclopedia of Type Strains, Phase IV (KMG-IV): sequencing the most valuable type-strain genomes for metagenomic binning, comparative biology and taxonomic classification.</title>
        <authorList>
            <person name="Goeker M."/>
        </authorList>
    </citation>
    <scope>NUCLEOTIDE SEQUENCE [LARGE SCALE GENOMIC DNA]</scope>
    <source>
        <strain evidence="3 4">DSM 28697</strain>
    </source>
</reference>
<dbReference type="EMBL" id="SNYJ01000008">
    <property type="protein sequence ID" value="TDQ39055.1"/>
    <property type="molecule type" value="Genomic_DNA"/>
</dbReference>
<protein>
    <submittedName>
        <fullName evidence="3">S-layer family protein</fullName>
    </submittedName>
</protein>
<keyword evidence="1" id="KW-0732">Signal</keyword>
<dbReference type="PROSITE" id="PS51272">
    <property type="entry name" value="SLH"/>
    <property type="match status" value="3"/>
</dbReference>